<dbReference type="Proteomes" id="UP000242869">
    <property type="component" value="Unassembled WGS sequence"/>
</dbReference>
<evidence type="ECO:0000313" key="4">
    <source>
        <dbReference type="Proteomes" id="UP000242869"/>
    </source>
</evidence>
<dbReference type="CDD" id="cd12915">
    <property type="entry name" value="PDC2_DGC_like"/>
    <property type="match status" value="1"/>
</dbReference>
<accession>A0A1I4V1J3</accession>
<dbReference type="Gene3D" id="3.30.450.20">
    <property type="entry name" value="PAS domain"/>
    <property type="match status" value="2"/>
</dbReference>
<keyword evidence="1" id="KW-0472">Membrane</keyword>
<evidence type="ECO:0000256" key="1">
    <source>
        <dbReference type="SAM" id="Phobius"/>
    </source>
</evidence>
<dbReference type="EMBL" id="FOVE01000001">
    <property type="protein sequence ID" value="SFM95109.1"/>
    <property type="molecule type" value="Genomic_DNA"/>
</dbReference>
<feature type="transmembrane region" description="Helical" evidence="1">
    <location>
        <begin position="17"/>
        <end position="39"/>
    </location>
</feature>
<dbReference type="AlphaFoldDB" id="A0A1I4V1J3"/>
<dbReference type="InterPro" id="IPR054327">
    <property type="entry name" value="His-kinase-like_sensor"/>
</dbReference>
<dbReference type="CDD" id="cd12914">
    <property type="entry name" value="PDC1_DGC_like"/>
    <property type="match status" value="1"/>
</dbReference>
<protein>
    <recommendedName>
        <fullName evidence="2">Histidine kinase-like sensor domain-containing protein</fullName>
    </recommendedName>
</protein>
<feature type="domain" description="Histidine kinase-like sensor" evidence="2">
    <location>
        <begin position="205"/>
        <end position="275"/>
    </location>
</feature>
<evidence type="ECO:0000313" key="3">
    <source>
        <dbReference type="EMBL" id="SFM95109.1"/>
    </source>
</evidence>
<keyword evidence="1" id="KW-1133">Transmembrane helix</keyword>
<organism evidence="3 4">
    <name type="scientific">Formivibrio citricus</name>
    <dbReference type="NCBI Taxonomy" id="83765"/>
    <lineage>
        <taxon>Bacteria</taxon>
        <taxon>Pseudomonadati</taxon>
        <taxon>Pseudomonadota</taxon>
        <taxon>Betaproteobacteria</taxon>
        <taxon>Neisseriales</taxon>
        <taxon>Chitinibacteraceae</taxon>
        <taxon>Formivibrio</taxon>
    </lineage>
</organism>
<sequence length="288" mass="32438">MRTVPIRWVSSVLQKGLWSIVGLALATLWVLALAFSAVYKDRLISSSTRELEQMNGMVSQHTLALFKAIEADLHVVDYWLRTYKGNDPLNDPVFVDMINDLRTISDGLLDIRMVSTDGKLYYIPNPQRQALADVSDRAYYRAQLSAGPRKLHIGDPVLSRVTGKWGIPVSWRMQKPVAGLHVVFAVVELDRLVEPHNRWRFPSPGSILVLRDDGTLLSRAPFDPHYLSLNFNEMPGFDELFKKGKGSYISDSIRTDGVKRIVSLERLDGVPLSVVVTRGLDEALGNYY</sequence>
<name>A0A1I4V1J3_9NEIS</name>
<evidence type="ECO:0000259" key="2">
    <source>
        <dbReference type="Pfam" id="PF22588"/>
    </source>
</evidence>
<dbReference type="STRING" id="83765.SAMN05660284_00081"/>
<reference evidence="4" key="1">
    <citation type="submission" date="2016-10" db="EMBL/GenBank/DDBJ databases">
        <authorList>
            <person name="Varghese N."/>
            <person name="Submissions S."/>
        </authorList>
    </citation>
    <scope>NUCLEOTIDE SEQUENCE [LARGE SCALE GENOMIC DNA]</scope>
    <source>
        <strain evidence="4">DSM 6150</strain>
    </source>
</reference>
<keyword evidence="4" id="KW-1185">Reference proteome</keyword>
<keyword evidence="1" id="KW-0812">Transmembrane</keyword>
<dbReference type="Pfam" id="PF22588">
    <property type="entry name" value="dCache_1_like"/>
    <property type="match status" value="1"/>
</dbReference>
<gene>
    <name evidence="3" type="ORF">SAMN05660284_00081</name>
</gene>
<proteinExistence type="predicted"/>